<comment type="caution">
    <text evidence="3">The sequence shown here is derived from an EMBL/GenBank/DDBJ whole genome shotgun (WGS) entry which is preliminary data.</text>
</comment>
<feature type="compositionally biased region" description="Basic and acidic residues" evidence="1">
    <location>
        <begin position="85"/>
        <end position="96"/>
    </location>
</feature>
<protein>
    <recommendedName>
        <fullName evidence="5">Ecp2 effector protein domain-containing protein</fullName>
    </recommendedName>
</protein>
<evidence type="ECO:0000256" key="2">
    <source>
        <dbReference type="SAM" id="SignalP"/>
    </source>
</evidence>
<keyword evidence="2" id="KW-0732">Signal</keyword>
<feature type="region of interest" description="Disordered" evidence="1">
    <location>
        <begin position="85"/>
        <end position="130"/>
    </location>
</feature>
<evidence type="ECO:0000313" key="3">
    <source>
        <dbReference type="EMBL" id="RGP69507.1"/>
    </source>
</evidence>
<dbReference type="Proteomes" id="UP000266152">
    <property type="component" value="Unassembled WGS sequence"/>
</dbReference>
<proteinExistence type="predicted"/>
<sequence>MLFKYILPSLLATSVIAIPVADIGESEDNLVLFKRDDVLDARDLALADIHGVNVTEMYKHSMFKRDDGDHVVVWVARDFVENENEVDHGQGIDKRQTARPGTKSGFVSDSQSDYCRDHKRENHAGPNGPYSGGVQAMYSWARGHSGGRWTVKSSWKNLVLAGSNSGANAIYRARTTDGGETSIGTQDVRNDADWTRNRAREFSGRGWRASSKGGETCGGWTRINYEIIRTDYRL</sequence>
<feature type="compositionally biased region" description="Basic and acidic residues" evidence="1">
    <location>
        <begin position="114"/>
        <end position="123"/>
    </location>
</feature>
<evidence type="ECO:0000313" key="4">
    <source>
        <dbReference type="Proteomes" id="UP000266152"/>
    </source>
</evidence>
<keyword evidence="4" id="KW-1185">Reference proteome</keyword>
<feature type="signal peptide" evidence="2">
    <location>
        <begin position="1"/>
        <end position="17"/>
    </location>
</feature>
<gene>
    <name evidence="3" type="ORF">FSPOR_4611</name>
</gene>
<evidence type="ECO:0008006" key="5">
    <source>
        <dbReference type="Google" id="ProtNLM"/>
    </source>
</evidence>
<dbReference type="AlphaFoldDB" id="A0A395SBG7"/>
<evidence type="ECO:0000256" key="1">
    <source>
        <dbReference type="SAM" id="MobiDB-lite"/>
    </source>
</evidence>
<feature type="chain" id="PRO_5017311667" description="Ecp2 effector protein domain-containing protein" evidence="2">
    <location>
        <begin position="18"/>
        <end position="234"/>
    </location>
</feature>
<reference evidence="3 4" key="1">
    <citation type="journal article" date="2018" name="PLoS Pathog.">
        <title>Evolution of structural diversity of trichothecenes, a family of toxins produced by plant pathogenic and entomopathogenic fungi.</title>
        <authorList>
            <person name="Proctor R.H."/>
            <person name="McCormick S.P."/>
            <person name="Kim H.S."/>
            <person name="Cardoza R.E."/>
            <person name="Stanley A.M."/>
            <person name="Lindo L."/>
            <person name="Kelly A."/>
            <person name="Brown D.W."/>
            <person name="Lee T."/>
            <person name="Vaughan M.M."/>
            <person name="Alexander N.J."/>
            <person name="Busman M."/>
            <person name="Gutierrez S."/>
        </authorList>
    </citation>
    <scope>NUCLEOTIDE SEQUENCE [LARGE SCALE GENOMIC DNA]</scope>
    <source>
        <strain evidence="3 4">NRRL 3299</strain>
    </source>
</reference>
<name>A0A395SBG7_FUSSP</name>
<organism evidence="3 4">
    <name type="scientific">Fusarium sporotrichioides</name>
    <dbReference type="NCBI Taxonomy" id="5514"/>
    <lineage>
        <taxon>Eukaryota</taxon>
        <taxon>Fungi</taxon>
        <taxon>Dikarya</taxon>
        <taxon>Ascomycota</taxon>
        <taxon>Pezizomycotina</taxon>
        <taxon>Sordariomycetes</taxon>
        <taxon>Hypocreomycetidae</taxon>
        <taxon>Hypocreales</taxon>
        <taxon>Nectriaceae</taxon>
        <taxon>Fusarium</taxon>
    </lineage>
</organism>
<dbReference type="EMBL" id="PXOF01000060">
    <property type="protein sequence ID" value="RGP69507.1"/>
    <property type="molecule type" value="Genomic_DNA"/>
</dbReference>
<accession>A0A395SBG7</accession>